<dbReference type="InterPro" id="IPR050300">
    <property type="entry name" value="GDXG_lipolytic_enzyme"/>
</dbReference>
<dbReference type="EMBL" id="JABBFO010000017">
    <property type="protein sequence ID" value="MBT0728390.1"/>
    <property type="molecule type" value="Genomic_DNA"/>
</dbReference>
<dbReference type="Gene3D" id="3.40.50.1820">
    <property type="entry name" value="alpha/beta hydrolase"/>
    <property type="match status" value="1"/>
</dbReference>
<keyword evidence="2" id="KW-0732">Signal</keyword>
<keyword evidence="1 4" id="KW-0378">Hydrolase</keyword>
<dbReference type="PANTHER" id="PTHR48081:SF6">
    <property type="entry name" value="PEPTIDASE S9 PROLYL OLIGOPEPTIDASE CATALYTIC DOMAIN-CONTAINING PROTEIN"/>
    <property type="match status" value="1"/>
</dbReference>
<dbReference type="SUPFAM" id="SSF53474">
    <property type="entry name" value="alpha/beta-Hydrolases"/>
    <property type="match status" value="1"/>
</dbReference>
<dbReference type="RefSeq" id="WP_214215812.1">
    <property type="nucleotide sequence ID" value="NZ_JABBFO010000017.1"/>
</dbReference>
<proteinExistence type="predicted"/>
<feature type="chain" id="PRO_5047016098" evidence="2">
    <location>
        <begin position="22"/>
        <end position="295"/>
    </location>
</feature>
<dbReference type="PANTHER" id="PTHR48081">
    <property type="entry name" value="AB HYDROLASE SUPERFAMILY PROTEIN C4A8.06C"/>
    <property type="match status" value="1"/>
</dbReference>
<feature type="domain" description="BD-FAE-like" evidence="3">
    <location>
        <begin position="59"/>
        <end position="241"/>
    </location>
</feature>
<sequence>MISRRALSFALISFLPLSSQALPNTHLLWPATSDNVRPGPVALYNRHGSVIGVNAPFLTLYTPEHFNGKTVLIAAGGGYRRIEQNKEAIPTAHLLAQHGFRVYVLTYRLPNEHWPEGKNVAIDDVHQALKIIMPTNPHLSVLGYSAGAHLLALAINRTLIASPITENKPRLEGMALIYPIVTVEAPYNHSATHRVLVGPLANLQEEKKWSVQHYINDCSPPLFVIESDDDPIAPPINGQLLLTAAKQHHVPITLIRYKTGGHGFGLGRVGTAESAWPKHYLSWLNQLSAHRAKGS</sequence>
<reference evidence="4 5" key="1">
    <citation type="submission" date="2020-04" db="EMBL/GenBank/DDBJ databases">
        <title>Genome sequencing of Rosenbergiella species.</title>
        <authorList>
            <person name="Alvarez-Perez S."/>
            <person name="Lievens B."/>
        </authorList>
    </citation>
    <scope>NUCLEOTIDE SEQUENCE [LARGE SCALE GENOMIC DNA]</scope>
    <source>
        <strain evidence="4 5">CdVSA20.1</strain>
    </source>
</reference>
<evidence type="ECO:0000256" key="1">
    <source>
        <dbReference type="ARBA" id="ARBA00022801"/>
    </source>
</evidence>
<evidence type="ECO:0000256" key="2">
    <source>
        <dbReference type="SAM" id="SignalP"/>
    </source>
</evidence>
<gene>
    <name evidence="4" type="ORF">HGT73_13635</name>
</gene>
<dbReference type="InterPro" id="IPR049492">
    <property type="entry name" value="BD-FAE-like_dom"/>
</dbReference>
<dbReference type="Proteomes" id="UP000786875">
    <property type="component" value="Unassembled WGS sequence"/>
</dbReference>
<dbReference type="InterPro" id="IPR029058">
    <property type="entry name" value="AB_hydrolase_fold"/>
</dbReference>
<comment type="caution">
    <text evidence="4">The sequence shown here is derived from an EMBL/GenBank/DDBJ whole genome shotgun (WGS) entry which is preliminary data.</text>
</comment>
<protein>
    <submittedName>
        <fullName evidence="4">Alpha/beta hydrolase</fullName>
    </submittedName>
</protein>
<dbReference type="GO" id="GO:0016787">
    <property type="term" value="F:hydrolase activity"/>
    <property type="evidence" value="ECO:0007669"/>
    <property type="project" value="UniProtKB-KW"/>
</dbReference>
<accession>A0ABS5T7R2</accession>
<feature type="signal peptide" evidence="2">
    <location>
        <begin position="1"/>
        <end position="21"/>
    </location>
</feature>
<evidence type="ECO:0000313" key="5">
    <source>
        <dbReference type="Proteomes" id="UP000786875"/>
    </source>
</evidence>
<evidence type="ECO:0000313" key="4">
    <source>
        <dbReference type="EMBL" id="MBT0728390.1"/>
    </source>
</evidence>
<organism evidence="4 5">
    <name type="scientific">Rosenbergiella australiborealis</name>
    <dbReference type="NCBI Taxonomy" id="1544696"/>
    <lineage>
        <taxon>Bacteria</taxon>
        <taxon>Pseudomonadati</taxon>
        <taxon>Pseudomonadota</taxon>
        <taxon>Gammaproteobacteria</taxon>
        <taxon>Enterobacterales</taxon>
        <taxon>Erwiniaceae</taxon>
        <taxon>Rosenbergiella</taxon>
    </lineage>
</organism>
<name>A0ABS5T7R2_9GAMM</name>
<dbReference type="Pfam" id="PF20434">
    <property type="entry name" value="BD-FAE"/>
    <property type="match status" value="1"/>
</dbReference>
<evidence type="ECO:0000259" key="3">
    <source>
        <dbReference type="Pfam" id="PF20434"/>
    </source>
</evidence>
<keyword evidence="5" id="KW-1185">Reference proteome</keyword>